<keyword evidence="1" id="KW-0547">Nucleotide-binding</keyword>
<dbReference type="GO" id="GO:0004386">
    <property type="term" value="F:helicase activity"/>
    <property type="evidence" value="ECO:0007669"/>
    <property type="project" value="UniProtKB-KW"/>
</dbReference>
<evidence type="ECO:0000313" key="1">
    <source>
        <dbReference type="EMBL" id="OWZ06010.1"/>
    </source>
</evidence>
<dbReference type="STRING" id="4795.A0A225VNA2"/>
<evidence type="ECO:0000313" key="2">
    <source>
        <dbReference type="Proteomes" id="UP000198211"/>
    </source>
</evidence>
<keyword evidence="1" id="KW-0067">ATP-binding</keyword>
<dbReference type="Proteomes" id="UP000198211">
    <property type="component" value="Unassembled WGS sequence"/>
</dbReference>
<dbReference type="EMBL" id="NBNE01004153">
    <property type="protein sequence ID" value="OWZ06010.1"/>
    <property type="molecule type" value="Genomic_DNA"/>
</dbReference>
<keyword evidence="2" id="KW-1185">Reference proteome</keyword>
<comment type="caution">
    <text evidence="1">The sequence shown here is derived from an EMBL/GenBank/DDBJ whole genome shotgun (WGS) entry which is preliminary data.</text>
</comment>
<dbReference type="PANTHER" id="PTHR10492">
    <property type="match status" value="1"/>
</dbReference>
<dbReference type="OrthoDB" id="112966at2759"/>
<proteinExistence type="predicted"/>
<reference evidence="2" key="1">
    <citation type="submission" date="2017-03" db="EMBL/GenBank/DDBJ databases">
        <title>Phytopthora megakarya and P. palmivora, two closely related causual agents of cacao black pod achieved similar genome size and gene model numbers by different mechanisms.</title>
        <authorList>
            <person name="Ali S."/>
            <person name="Shao J."/>
            <person name="Larry D.J."/>
            <person name="Kronmiller B."/>
            <person name="Shen D."/>
            <person name="Strem M.D."/>
            <person name="Melnick R.L."/>
            <person name="Guiltinan M.J."/>
            <person name="Tyler B.M."/>
            <person name="Meinhardt L.W."/>
            <person name="Bailey B.A."/>
        </authorList>
    </citation>
    <scope>NUCLEOTIDE SEQUENCE [LARGE SCALE GENOMIC DNA]</scope>
    <source>
        <strain evidence="2">zdho120</strain>
    </source>
</reference>
<name>A0A225VNA2_9STRA</name>
<accession>A0A225VNA2</accession>
<sequence length="103" mass="12063">MMGTVQNDPERFYLRILLCHSQSPKSLEDIRTVNGVVHETFHDDALAAGYLENDREWEECFAEAVSFKMRYELRQLSGTILVYSLPDHAYALWNRFKKAFSED</sequence>
<dbReference type="AlphaFoldDB" id="A0A225VNA2"/>
<protein>
    <submittedName>
        <fullName evidence="1">Helitron helicase</fullName>
    </submittedName>
</protein>
<keyword evidence="1" id="KW-0378">Hydrolase</keyword>
<dbReference type="PANTHER" id="PTHR10492:SF57">
    <property type="entry name" value="ATP-DEPENDENT DNA HELICASE"/>
    <property type="match status" value="1"/>
</dbReference>
<organism evidence="1 2">
    <name type="scientific">Phytophthora megakarya</name>
    <dbReference type="NCBI Taxonomy" id="4795"/>
    <lineage>
        <taxon>Eukaryota</taxon>
        <taxon>Sar</taxon>
        <taxon>Stramenopiles</taxon>
        <taxon>Oomycota</taxon>
        <taxon>Peronosporomycetes</taxon>
        <taxon>Peronosporales</taxon>
        <taxon>Peronosporaceae</taxon>
        <taxon>Phytophthora</taxon>
    </lineage>
</organism>
<keyword evidence="1" id="KW-0347">Helicase</keyword>
<gene>
    <name evidence="1" type="ORF">PHMEG_00021797</name>
</gene>